<dbReference type="EMBL" id="CM027687">
    <property type="protein sequence ID" value="KAG0520433.1"/>
    <property type="molecule type" value="Genomic_DNA"/>
</dbReference>
<protein>
    <submittedName>
        <fullName evidence="2">Uncharacterized protein</fullName>
    </submittedName>
</protein>
<dbReference type="Proteomes" id="UP000807115">
    <property type="component" value="Chromosome 8"/>
</dbReference>
<evidence type="ECO:0000313" key="2">
    <source>
        <dbReference type="EMBL" id="KAG0520433.1"/>
    </source>
</evidence>
<evidence type="ECO:0000256" key="1">
    <source>
        <dbReference type="SAM" id="MobiDB-lite"/>
    </source>
</evidence>
<sequence>MPSQILISSPRSSSPLSLSLTLSRPQGAAPPASRPASRAPSSELARLPPPRCVPPTLRPSEGAPASEAPLLRRADSPPLLAQLLRHKEGAFSPAAASIATAGPPPPHQHQPNRADRDTGD</sequence>
<reference evidence="2" key="1">
    <citation type="journal article" date="2019" name="BMC Genomics">
        <title>A new reference genome for Sorghum bicolor reveals high levels of sequence similarity between sweet and grain genotypes: implications for the genetics of sugar metabolism.</title>
        <authorList>
            <person name="Cooper E.A."/>
            <person name="Brenton Z.W."/>
            <person name="Flinn B.S."/>
            <person name="Jenkins J."/>
            <person name="Shu S."/>
            <person name="Flowers D."/>
            <person name="Luo F."/>
            <person name="Wang Y."/>
            <person name="Xia P."/>
            <person name="Barry K."/>
            <person name="Daum C."/>
            <person name="Lipzen A."/>
            <person name="Yoshinaga Y."/>
            <person name="Schmutz J."/>
            <person name="Saski C."/>
            <person name="Vermerris W."/>
            <person name="Kresovich S."/>
        </authorList>
    </citation>
    <scope>NUCLEOTIDE SEQUENCE</scope>
</reference>
<proteinExistence type="predicted"/>
<feature type="region of interest" description="Disordered" evidence="1">
    <location>
        <begin position="1"/>
        <end position="120"/>
    </location>
</feature>
<feature type="compositionally biased region" description="Low complexity" evidence="1">
    <location>
        <begin position="1"/>
        <end position="46"/>
    </location>
</feature>
<organism evidence="2 3">
    <name type="scientific">Sorghum bicolor</name>
    <name type="common">Sorghum</name>
    <name type="synonym">Sorghum vulgare</name>
    <dbReference type="NCBI Taxonomy" id="4558"/>
    <lineage>
        <taxon>Eukaryota</taxon>
        <taxon>Viridiplantae</taxon>
        <taxon>Streptophyta</taxon>
        <taxon>Embryophyta</taxon>
        <taxon>Tracheophyta</taxon>
        <taxon>Spermatophyta</taxon>
        <taxon>Magnoliopsida</taxon>
        <taxon>Liliopsida</taxon>
        <taxon>Poales</taxon>
        <taxon>Poaceae</taxon>
        <taxon>PACMAD clade</taxon>
        <taxon>Panicoideae</taxon>
        <taxon>Andropogonodae</taxon>
        <taxon>Andropogoneae</taxon>
        <taxon>Sorghinae</taxon>
        <taxon>Sorghum</taxon>
    </lineage>
</organism>
<reference evidence="2" key="2">
    <citation type="submission" date="2020-10" db="EMBL/GenBank/DDBJ databases">
        <authorList>
            <person name="Cooper E.A."/>
            <person name="Brenton Z.W."/>
            <person name="Flinn B.S."/>
            <person name="Jenkins J."/>
            <person name="Shu S."/>
            <person name="Flowers D."/>
            <person name="Luo F."/>
            <person name="Wang Y."/>
            <person name="Xia P."/>
            <person name="Barry K."/>
            <person name="Daum C."/>
            <person name="Lipzen A."/>
            <person name="Yoshinaga Y."/>
            <person name="Schmutz J."/>
            <person name="Saski C."/>
            <person name="Vermerris W."/>
            <person name="Kresovich S."/>
        </authorList>
    </citation>
    <scope>NUCLEOTIDE SEQUENCE</scope>
</reference>
<feature type="compositionally biased region" description="Pro residues" evidence="1">
    <location>
        <begin position="47"/>
        <end position="57"/>
    </location>
</feature>
<name>A0A921QEX8_SORBI</name>
<evidence type="ECO:0000313" key="3">
    <source>
        <dbReference type="Proteomes" id="UP000807115"/>
    </source>
</evidence>
<dbReference type="AlphaFoldDB" id="A0A921QEX8"/>
<gene>
    <name evidence="2" type="ORF">BDA96_08G073800</name>
</gene>
<comment type="caution">
    <text evidence="2">The sequence shown here is derived from an EMBL/GenBank/DDBJ whole genome shotgun (WGS) entry which is preliminary data.</text>
</comment>
<accession>A0A921QEX8</accession>